<dbReference type="EMBL" id="AAKTOF010000033">
    <property type="protein sequence ID" value="ECV5689486.1"/>
    <property type="molecule type" value="Genomic_DNA"/>
</dbReference>
<name>A0A3U4YTW4_SALET</name>
<organism evidence="2">
    <name type="scientific">Salmonella enterica I</name>
    <dbReference type="NCBI Taxonomy" id="59201"/>
    <lineage>
        <taxon>Bacteria</taxon>
        <taxon>Pseudomonadati</taxon>
        <taxon>Pseudomonadota</taxon>
        <taxon>Gammaproteobacteria</taxon>
        <taxon>Enterobacterales</taxon>
        <taxon>Enterobacteriaceae</taxon>
        <taxon>Salmonella</taxon>
    </lineage>
</organism>
<keyword evidence="1" id="KW-0732">Signal</keyword>
<evidence type="ECO:0008006" key="3">
    <source>
        <dbReference type="Google" id="ProtNLM"/>
    </source>
</evidence>
<sequence length="125" mass="14043">MIKALTALSLMLVSTITYSASKVIYLECPNFDERAKDLVVVLDQPNGTASLQTSFGGEGLNFTAPASFGPSKVTWRRDEKNWKRNYSVDRSTLEFKREVYSLTFNDTMITKTSCKIIKSPNTAKF</sequence>
<feature type="signal peptide" evidence="1">
    <location>
        <begin position="1"/>
        <end position="19"/>
    </location>
</feature>
<dbReference type="AlphaFoldDB" id="A0A3U4YTW4"/>
<gene>
    <name evidence="2" type="ORF">F2K19_23205</name>
</gene>
<feature type="chain" id="PRO_5030085126" description="Secreted protein" evidence="1">
    <location>
        <begin position="20"/>
        <end position="125"/>
    </location>
</feature>
<comment type="caution">
    <text evidence="2">The sequence shown here is derived from an EMBL/GenBank/DDBJ whole genome shotgun (WGS) entry which is preliminary data.</text>
</comment>
<accession>A0A3U4YTW4</accession>
<evidence type="ECO:0000256" key="1">
    <source>
        <dbReference type="SAM" id="SignalP"/>
    </source>
</evidence>
<protein>
    <recommendedName>
        <fullName evidence="3">Secreted protein</fullName>
    </recommendedName>
</protein>
<evidence type="ECO:0000313" key="2">
    <source>
        <dbReference type="EMBL" id="ECV5689486.1"/>
    </source>
</evidence>
<proteinExistence type="predicted"/>
<reference evidence="2" key="1">
    <citation type="submission" date="2019-09" db="EMBL/GenBank/DDBJ databases">
        <authorList>
            <person name="Ashton P.M."/>
            <person name="Dallman T."/>
            <person name="Nair S."/>
            <person name="De Pinna E."/>
            <person name="Peters T."/>
            <person name="Grant K."/>
        </authorList>
    </citation>
    <scope>NUCLEOTIDE SEQUENCE</scope>
    <source>
        <strain evidence="2">800630</strain>
    </source>
</reference>